<dbReference type="EMBL" id="WIXP02000017">
    <property type="protein sequence ID" value="KAF6197867.1"/>
    <property type="molecule type" value="Genomic_DNA"/>
</dbReference>
<evidence type="ECO:0000313" key="2">
    <source>
        <dbReference type="EMBL" id="KAF6197867.1"/>
    </source>
</evidence>
<evidence type="ECO:0000313" key="3">
    <source>
        <dbReference type="Proteomes" id="UP000466442"/>
    </source>
</evidence>
<organism evidence="2 3">
    <name type="scientific">Apolygus lucorum</name>
    <name type="common">Small green plant bug</name>
    <name type="synonym">Lygocoris lucorum</name>
    <dbReference type="NCBI Taxonomy" id="248454"/>
    <lineage>
        <taxon>Eukaryota</taxon>
        <taxon>Metazoa</taxon>
        <taxon>Ecdysozoa</taxon>
        <taxon>Arthropoda</taxon>
        <taxon>Hexapoda</taxon>
        <taxon>Insecta</taxon>
        <taxon>Pterygota</taxon>
        <taxon>Neoptera</taxon>
        <taxon>Paraneoptera</taxon>
        <taxon>Hemiptera</taxon>
        <taxon>Heteroptera</taxon>
        <taxon>Panheteroptera</taxon>
        <taxon>Cimicomorpha</taxon>
        <taxon>Miridae</taxon>
        <taxon>Mirini</taxon>
        <taxon>Apolygus</taxon>
    </lineage>
</organism>
<sequence length="117" mass="12822">MEEEIVVKEEAAEDEVKEEVEIEQEVVMGDEDVEEEVGNRWAVEDEVKGDLMIKREDGLTDPLGEESDVLEGSSGVQSGRIHALFKAIGHLYNGEDQSAPSEPPPDSNASSSSEDDF</sequence>
<protein>
    <submittedName>
        <fullName evidence="2">Uncharacterized protein</fullName>
    </submittedName>
</protein>
<name>A0A8S9WM54_APOLU</name>
<feature type="region of interest" description="Disordered" evidence="1">
    <location>
        <begin position="92"/>
        <end position="117"/>
    </location>
</feature>
<gene>
    <name evidence="2" type="ORF">GE061_008841</name>
</gene>
<dbReference type="Proteomes" id="UP000466442">
    <property type="component" value="Unassembled WGS sequence"/>
</dbReference>
<dbReference type="AlphaFoldDB" id="A0A8S9WM54"/>
<feature type="compositionally biased region" description="Acidic residues" evidence="1">
    <location>
        <begin position="11"/>
        <end position="20"/>
    </location>
</feature>
<keyword evidence="3" id="KW-1185">Reference proteome</keyword>
<reference evidence="2" key="1">
    <citation type="journal article" date="2021" name="Mol. Ecol. Resour.">
        <title>Apolygus lucorum genome provides insights into omnivorousness and mesophyll feeding.</title>
        <authorList>
            <person name="Liu Y."/>
            <person name="Liu H."/>
            <person name="Wang H."/>
            <person name="Huang T."/>
            <person name="Liu B."/>
            <person name="Yang B."/>
            <person name="Yin L."/>
            <person name="Li B."/>
            <person name="Zhang Y."/>
            <person name="Zhang S."/>
            <person name="Jiang F."/>
            <person name="Zhang X."/>
            <person name="Ren Y."/>
            <person name="Wang B."/>
            <person name="Wang S."/>
            <person name="Lu Y."/>
            <person name="Wu K."/>
            <person name="Fan W."/>
            <person name="Wang G."/>
        </authorList>
    </citation>
    <scope>NUCLEOTIDE SEQUENCE</scope>
    <source>
        <strain evidence="2">12Hb</strain>
    </source>
</reference>
<evidence type="ECO:0000256" key="1">
    <source>
        <dbReference type="SAM" id="MobiDB-lite"/>
    </source>
</evidence>
<proteinExistence type="predicted"/>
<comment type="caution">
    <text evidence="2">The sequence shown here is derived from an EMBL/GenBank/DDBJ whole genome shotgun (WGS) entry which is preliminary data.</text>
</comment>
<feature type="region of interest" description="Disordered" evidence="1">
    <location>
        <begin position="1"/>
        <end position="20"/>
    </location>
</feature>
<feature type="compositionally biased region" description="Basic and acidic residues" evidence="1">
    <location>
        <begin position="1"/>
        <end position="10"/>
    </location>
</feature>
<accession>A0A8S9WM54</accession>
<feature type="compositionally biased region" description="Polar residues" evidence="1">
    <location>
        <begin position="107"/>
        <end position="117"/>
    </location>
</feature>